<dbReference type="Gene3D" id="3.40.50.720">
    <property type="entry name" value="NAD(P)-binding Rossmann-like Domain"/>
    <property type="match status" value="1"/>
</dbReference>
<gene>
    <name evidence="2" type="ORF">ENS82_07875</name>
</gene>
<name>A0A7C3HS34_MEIRU</name>
<comment type="similarity">
    <text evidence="1">Belongs to the short-chain dehydrogenases/reductases (SDR) family.</text>
</comment>
<dbReference type="EMBL" id="DSWI01000016">
    <property type="protein sequence ID" value="HFG20622.1"/>
    <property type="molecule type" value="Genomic_DNA"/>
</dbReference>
<dbReference type="SUPFAM" id="SSF51735">
    <property type="entry name" value="NAD(P)-binding Rossmann-fold domains"/>
    <property type="match status" value="1"/>
</dbReference>
<dbReference type="InterPro" id="IPR020904">
    <property type="entry name" value="Sc_DH/Rdtase_CS"/>
</dbReference>
<dbReference type="PRINTS" id="PR00081">
    <property type="entry name" value="GDHRDH"/>
</dbReference>
<dbReference type="InterPro" id="IPR002347">
    <property type="entry name" value="SDR_fam"/>
</dbReference>
<dbReference type="CDD" id="cd05233">
    <property type="entry name" value="SDR_c"/>
    <property type="match status" value="1"/>
</dbReference>
<dbReference type="PRINTS" id="PR00080">
    <property type="entry name" value="SDRFAMILY"/>
</dbReference>
<dbReference type="PANTHER" id="PTHR42760">
    <property type="entry name" value="SHORT-CHAIN DEHYDROGENASES/REDUCTASES FAMILY MEMBER"/>
    <property type="match status" value="1"/>
</dbReference>
<evidence type="ECO:0000313" key="2">
    <source>
        <dbReference type="EMBL" id="HFG20622.1"/>
    </source>
</evidence>
<dbReference type="AlphaFoldDB" id="A0A7C3HS34"/>
<dbReference type="Pfam" id="PF13561">
    <property type="entry name" value="adh_short_C2"/>
    <property type="match status" value="1"/>
</dbReference>
<accession>A0A7C3HS34</accession>
<organism evidence="2">
    <name type="scientific">Meiothermus ruber</name>
    <dbReference type="NCBI Taxonomy" id="277"/>
    <lineage>
        <taxon>Bacteria</taxon>
        <taxon>Thermotogati</taxon>
        <taxon>Deinococcota</taxon>
        <taxon>Deinococci</taxon>
        <taxon>Thermales</taxon>
        <taxon>Thermaceae</taxon>
        <taxon>Meiothermus</taxon>
    </lineage>
</organism>
<protein>
    <submittedName>
        <fullName evidence="2">Glucose 1-dehydrogenase</fullName>
        <ecNumber evidence="2">1.1.1.47</ecNumber>
    </submittedName>
</protein>
<dbReference type="FunFam" id="3.40.50.720:FF:000084">
    <property type="entry name" value="Short-chain dehydrogenase reductase"/>
    <property type="match status" value="1"/>
</dbReference>
<dbReference type="PROSITE" id="PS00061">
    <property type="entry name" value="ADH_SHORT"/>
    <property type="match status" value="1"/>
</dbReference>
<reference evidence="2" key="1">
    <citation type="journal article" date="2020" name="mSystems">
        <title>Genome- and Community-Level Interaction Insights into Carbon Utilization and Element Cycling Functions of Hydrothermarchaeota in Hydrothermal Sediment.</title>
        <authorList>
            <person name="Zhou Z."/>
            <person name="Liu Y."/>
            <person name="Xu W."/>
            <person name="Pan J."/>
            <person name="Luo Z.H."/>
            <person name="Li M."/>
        </authorList>
    </citation>
    <scope>NUCLEOTIDE SEQUENCE [LARGE SCALE GENOMIC DNA]</scope>
    <source>
        <strain evidence="2">SpSt-524</strain>
    </source>
</reference>
<dbReference type="InterPro" id="IPR036291">
    <property type="entry name" value="NAD(P)-bd_dom_sf"/>
</dbReference>
<dbReference type="PANTHER" id="PTHR42760:SF106">
    <property type="entry name" value="PROTEIN FIXR"/>
    <property type="match status" value="1"/>
</dbReference>
<proteinExistence type="inferred from homology"/>
<sequence length="256" mass="27133">MGMFHGKVVLVTGAARGIGRAIAEAFAQERALLVLCDVRPEGLEVAKHLGGLFVYADLAQPEHRERFVEQAVKQWGGVHVLVNNAAIAPPGSALKVGLDDWRQALEVNLTAPMHLSALAAREMVKNGGGAIVNVASVQGLFAEQNNAAYNASKGGLVNLTRSLALDLAPMNIRVNAVAPGAIATENVLEAIQMSPHPELTRQDWEDLHALRRLGRPQEVAQAVVFLASEKASFITGAILPVDGGMTASFMMAGRPV</sequence>
<dbReference type="NCBIfam" id="NF005559">
    <property type="entry name" value="PRK07231.1"/>
    <property type="match status" value="1"/>
</dbReference>
<keyword evidence="2" id="KW-0560">Oxidoreductase</keyword>
<dbReference type="RefSeq" id="WP_409656322.1">
    <property type="nucleotide sequence ID" value="NZ_JBKBUW010000025.1"/>
</dbReference>
<dbReference type="EC" id="1.1.1.47" evidence="2"/>
<dbReference type="GO" id="GO:0047936">
    <property type="term" value="F:glucose 1-dehydrogenase [NAD(P)+] activity"/>
    <property type="evidence" value="ECO:0007669"/>
    <property type="project" value="UniProtKB-EC"/>
</dbReference>
<comment type="caution">
    <text evidence="2">The sequence shown here is derived from an EMBL/GenBank/DDBJ whole genome shotgun (WGS) entry which is preliminary data.</text>
</comment>
<evidence type="ECO:0000256" key="1">
    <source>
        <dbReference type="ARBA" id="ARBA00006484"/>
    </source>
</evidence>